<feature type="domain" description="HDOD" evidence="2">
    <location>
        <begin position="256"/>
        <end position="446"/>
    </location>
</feature>
<dbReference type="SUPFAM" id="SSF141868">
    <property type="entry name" value="EAL domain-like"/>
    <property type="match status" value="1"/>
</dbReference>
<dbReference type="EMBL" id="BSOG01000001">
    <property type="protein sequence ID" value="GLR12291.1"/>
    <property type="molecule type" value="Genomic_DNA"/>
</dbReference>
<protein>
    <submittedName>
        <fullName evidence="3">Histidine kinase</fullName>
    </submittedName>
</protein>
<dbReference type="Pfam" id="PF08668">
    <property type="entry name" value="HDOD"/>
    <property type="match status" value="1"/>
</dbReference>
<dbReference type="InterPro" id="IPR035919">
    <property type="entry name" value="EAL_sf"/>
</dbReference>
<proteinExistence type="predicted"/>
<dbReference type="InterPro" id="IPR052340">
    <property type="entry name" value="RNase_Y/CdgJ"/>
</dbReference>
<evidence type="ECO:0000259" key="2">
    <source>
        <dbReference type="PROSITE" id="PS51833"/>
    </source>
</evidence>
<keyword evidence="4" id="KW-1185">Reference proteome</keyword>
<dbReference type="Gene3D" id="1.10.3210.10">
    <property type="entry name" value="Hypothetical protein af1432"/>
    <property type="match status" value="1"/>
</dbReference>
<accession>A0ABQ5YBF7</accession>
<evidence type="ECO:0000313" key="4">
    <source>
        <dbReference type="Proteomes" id="UP001156706"/>
    </source>
</evidence>
<gene>
    <name evidence="3" type="ORF">GCM10007907_10810</name>
</gene>
<dbReference type="Proteomes" id="UP001156706">
    <property type="component" value="Unassembled WGS sequence"/>
</dbReference>
<feature type="region of interest" description="Disordered" evidence="1">
    <location>
        <begin position="11"/>
        <end position="34"/>
    </location>
</feature>
<dbReference type="PANTHER" id="PTHR33525:SF4">
    <property type="entry name" value="CYCLIC DI-GMP PHOSPHODIESTERASE CDGJ"/>
    <property type="match status" value="1"/>
</dbReference>
<sequence length="462" mass="51638">MVFGLIKKLFGGEETPPPPTSAAQAARTSPNTVTPATSALGAAPGQAGFVAGVPTETMLQREIVLDRELKVVGYDFRLRDSVLKRKDKMAHSVWKLYDEVLLRNFLAEESTKAFGAKRIFLEVSVWALDSPLLAKLPKGRFVLMLHYNAEFFQDALEHIEMLQALKDQGFQLGFDNFPMDAALLPLFQMADYHKLSVSDKDVTELSKIISATANAAPDAELLVGDIHFFEELQVCRQLQVHYLQGSYLRRKELSEADAVDASYLRLLEVLNLVRAEAEPPVIANAMKYDPMLSFKLLRYVNSPGAGLLAKVETLDRAMIVLGHKQLYRWLTLLLFSHERQEGDHSLLLETALLRGRIMETLGAKQFKREELDQLFTTGMFSMLDALLRQPMEKIVEKLNLPDQINQALLTQEGRFGPLLALALACEDGDLPEDPKLFAAAGVSKSEANRAQIEALLWVEEVV</sequence>
<comment type="caution">
    <text evidence="3">The sequence shown here is derived from an EMBL/GenBank/DDBJ whole genome shotgun (WGS) entry which is preliminary data.</text>
</comment>
<reference evidence="4" key="1">
    <citation type="journal article" date="2019" name="Int. J. Syst. Evol. Microbiol.">
        <title>The Global Catalogue of Microorganisms (GCM) 10K type strain sequencing project: providing services to taxonomists for standard genome sequencing and annotation.</title>
        <authorList>
            <consortium name="The Broad Institute Genomics Platform"/>
            <consortium name="The Broad Institute Genome Sequencing Center for Infectious Disease"/>
            <person name="Wu L."/>
            <person name="Ma J."/>
        </authorList>
    </citation>
    <scope>NUCLEOTIDE SEQUENCE [LARGE SCALE GENOMIC DNA]</scope>
    <source>
        <strain evidence="4">NBRC 110044</strain>
    </source>
</reference>
<dbReference type="PROSITE" id="PS51833">
    <property type="entry name" value="HDOD"/>
    <property type="match status" value="1"/>
</dbReference>
<dbReference type="SUPFAM" id="SSF109604">
    <property type="entry name" value="HD-domain/PDEase-like"/>
    <property type="match status" value="1"/>
</dbReference>
<keyword evidence="3" id="KW-0418">Kinase</keyword>
<organism evidence="3 4">
    <name type="scientific">Chitinimonas prasina</name>
    <dbReference type="NCBI Taxonomy" id="1434937"/>
    <lineage>
        <taxon>Bacteria</taxon>
        <taxon>Pseudomonadati</taxon>
        <taxon>Pseudomonadota</taxon>
        <taxon>Betaproteobacteria</taxon>
        <taxon>Neisseriales</taxon>
        <taxon>Chitinibacteraceae</taxon>
        <taxon>Chitinimonas</taxon>
    </lineage>
</organism>
<keyword evidence="3" id="KW-0808">Transferase</keyword>
<dbReference type="RefSeq" id="WP_284195420.1">
    <property type="nucleotide sequence ID" value="NZ_BSOG01000001.1"/>
</dbReference>
<dbReference type="GO" id="GO:0016301">
    <property type="term" value="F:kinase activity"/>
    <property type="evidence" value="ECO:0007669"/>
    <property type="project" value="UniProtKB-KW"/>
</dbReference>
<name>A0ABQ5YBF7_9NEIS</name>
<dbReference type="PANTHER" id="PTHR33525">
    <property type="match status" value="1"/>
</dbReference>
<evidence type="ECO:0000256" key="1">
    <source>
        <dbReference type="SAM" id="MobiDB-lite"/>
    </source>
</evidence>
<evidence type="ECO:0000313" key="3">
    <source>
        <dbReference type="EMBL" id="GLR12291.1"/>
    </source>
</evidence>
<feature type="compositionally biased region" description="Low complexity" evidence="1">
    <location>
        <begin position="21"/>
        <end position="30"/>
    </location>
</feature>
<dbReference type="InterPro" id="IPR013976">
    <property type="entry name" value="HDOD"/>
</dbReference>